<evidence type="ECO:0000313" key="5">
    <source>
        <dbReference type="Proteomes" id="UP000823631"/>
    </source>
</evidence>
<dbReference type="EMBL" id="JADINH010000054">
    <property type="protein sequence ID" value="MBO8415304.1"/>
    <property type="molecule type" value="Genomic_DNA"/>
</dbReference>
<sequence length="345" mass="38925">MRYVKFGSSELTVSMLCLGCMGFGNAATGQHSWTVDEEHSRTVLKAALDGGINFFDTAIAYQKGTSEQYVGRALRDFAKRDEVVLATKFLPRSDEEFAAGVSGREHVLKSAEESLKHLGLDHIDLYIYHMWDYRTDLTEIMQALHELVTSGKVRYLGISNCFAYQLERANSLAREHGLTPFVSVQGHYNLIFREEEREMLQLCAEENIAYTPYSPLAAGRLSRPAHQQVHTRRFDEDSYARFKYDKSAQADSEVIDRLQKLSEKRGEPMTALALAWLQSKHCIPVAGVTRLEQMPALLRSADLTLTPEECAYLEEPYQPHALSGVMAQNRPSLTAAPKVWLEASR</sequence>
<reference evidence="4" key="2">
    <citation type="journal article" date="2021" name="PeerJ">
        <title>Extensive microbial diversity within the chicken gut microbiome revealed by metagenomics and culture.</title>
        <authorList>
            <person name="Gilroy R."/>
            <person name="Ravi A."/>
            <person name="Getino M."/>
            <person name="Pursley I."/>
            <person name="Horton D.L."/>
            <person name="Alikhan N.F."/>
            <person name="Baker D."/>
            <person name="Gharbi K."/>
            <person name="Hall N."/>
            <person name="Watson M."/>
            <person name="Adriaenssens E.M."/>
            <person name="Foster-Nyarko E."/>
            <person name="Jarju S."/>
            <person name="Secka A."/>
            <person name="Antonio M."/>
            <person name="Oren A."/>
            <person name="Chaudhuri R.R."/>
            <person name="La Ragione R."/>
            <person name="Hildebrand F."/>
            <person name="Pallen M.J."/>
        </authorList>
    </citation>
    <scope>NUCLEOTIDE SEQUENCE</scope>
    <source>
        <strain evidence="4">17213</strain>
    </source>
</reference>
<evidence type="ECO:0000256" key="1">
    <source>
        <dbReference type="ARBA" id="ARBA00023002"/>
    </source>
</evidence>
<name>A0A9D9DBG1_9GAMM</name>
<dbReference type="GO" id="GO:0016491">
    <property type="term" value="F:oxidoreductase activity"/>
    <property type="evidence" value="ECO:0007669"/>
    <property type="project" value="UniProtKB-KW"/>
</dbReference>
<dbReference type="Pfam" id="PF00248">
    <property type="entry name" value="Aldo_ket_red"/>
    <property type="match status" value="1"/>
</dbReference>
<evidence type="ECO:0000256" key="2">
    <source>
        <dbReference type="SAM" id="SignalP"/>
    </source>
</evidence>
<keyword evidence="2" id="KW-0732">Signal</keyword>
<evidence type="ECO:0000313" key="4">
    <source>
        <dbReference type="EMBL" id="MBO8415304.1"/>
    </source>
</evidence>
<evidence type="ECO:0000259" key="3">
    <source>
        <dbReference type="Pfam" id="PF00248"/>
    </source>
</evidence>
<feature type="chain" id="PRO_5038564366" evidence="2">
    <location>
        <begin position="27"/>
        <end position="345"/>
    </location>
</feature>
<protein>
    <submittedName>
        <fullName evidence="4">Aldo/keto reductase</fullName>
    </submittedName>
</protein>
<dbReference type="InterPro" id="IPR036812">
    <property type="entry name" value="NAD(P)_OxRdtase_dom_sf"/>
</dbReference>
<dbReference type="PANTHER" id="PTHR43364">
    <property type="entry name" value="NADH-SPECIFIC METHYLGLYOXAL REDUCTASE-RELATED"/>
    <property type="match status" value="1"/>
</dbReference>
<dbReference type="Proteomes" id="UP000823631">
    <property type="component" value="Unassembled WGS sequence"/>
</dbReference>
<dbReference type="GO" id="GO:0005829">
    <property type="term" value="C:cytosol"/>
    <property type="evidence" value="ECO:0007669"/>
    <property type="project" value="UniProtKB-ARBA"/>
</dbReference>
<dbReference type="InterPro" id="IPR023210">
    <property type="entry name" value="NADP_OxRdtase_dom"/>
</dbReference>
<dbReference type="AlphaFoldDB" id="A0A9D9DBG1"/>
<dbReference type="InterPro" id="IPR020471">
    <property type="entry name" value="AKR"/>
</dbReference>
<keyword evidence="1" id="KW-0560">Oxidoreductase</keyword>
<proteinExistence type="predicted"/>
<dbReference type="SUPFAM" id="SSF51430">
    <property type="entry name" value="NAD(P)-linked oxidoreductase"/>
    <property type="match status" value="1"/>
</dbReference>
<dbReference type="FunFam" id="3.20.20.100:FF:000004">
    <property type="entry name" value="Oxidoreductase, aldo/keto reductase"/>
    <property type="match status" value="1"/>
</dbReference>
<accession>A0A9D9DBG1</accession>
<dbReference type="PRINTS" id="PR00069">
    <property type="entry name" value="ALDKETRDTASE"/>
</dbReference>
<dbReference type="Gene3D" id="3.20.20.100">
    <property type="entry name" value="NADP-dependent oxidoreductase domain"/>
    <property type="match status" value="1"/>
</dbReference>
<reference evidence="4" key="1">
    <citation type="submission" date="2020-10" db="EMBL/GenBank/DDBJ databases">
        <authorList>
            <person name="Gilroy R."/>
        </authorList>
    </citation>
    <scope>NUCLEOTIDE SEQUENCE</scope>
    <source>
        <strain evidence="4">17213</strain>
    </source>
</reference>
<feature type="signal peptide" evidence="2">
    <location>
        <begin position="1"/>
        <end position="26"/>
    </location>
</feature>
<dbReference type="CDD" id="cd19079">
    <property type="entry name" value="AKR_EcYajO-like"/>
    <property type="match status" value="1"/>
</dbReference>
<gene>
    <name evidence="4" type="ORF">IAB19_02860</name>
</gene>
<dbReference type="InterPro" id="IPR050523">
    <property type="entry name" value="AKR_Detox_Biosynth"/>
</dbReference>
<organism evidence="4 5">
    <name type="scientific">Candidatus Avisuccinivibrio stercorigallinarum</name>
    <dbReference type="NCBI Taxonomy" id="2840704"/>
    <lineage>
        <taxon>Bacteria</taxon>
        <taxon>Pseudomonadati</taxon>
        <taxon>Pseudomonadota</taxon>
        <taxon>Gammaproteobacteria</taxon>
        <taxon>Aeromonadales</taxon>
        <taxon>Succinivibrionaceae</taxon>
        <taxon>Succinivibrionaceae incertae sedis</taxon>
        <taxon>Candidatus Avisuccinivibrio</taxon>
    </lineage>
</organism>
<feature type="domain" description="NADP-dependent oxidoreductase" evidence="3">
    <location>
        <begin position="21"/>
        <end position="315"/>
    </location>
</feature>
<dbReference type="PANTHER" id="PTHR43364:SF4">
    <property type="entry name" value="NAD(P)-LINKED OXIDOREDUCTASE SUPERFAMILY PROTEIN"/>
    <property type="match status" value="1"/>
</dbReference>
<comment type="caution">
    <text evidence="4">The sequence shown here is derived from an EMBL/GenBank/DDBJ whole genome shotgun (WGS) entry which is preliminary data.</text>
</comment>